<dbReference type="CDD" id="cd00173">
    <property type="entry name" value="SH2"/>
    <property type="match status" value="1"/>
</dbReference>
<dbReference type="PANTHER" id="PTHR15832">
    <property type="entry name" value="SHC (SRC HOMOLOGY DOMAIN C-TERMINAL) ADAPTOR HOMOLOG"/>
    <property type="match status" value="1"/>
</dbReference>
<organism evidence="6 7">
    <name type="scientific">Geodia barretti</name>
    <name type="common">Barrett's horny sponge</name>
    <dbReference type="NCBI Taxonomy" id="519541"/>
    <lineage>
        <taxon>Eukaryota</taxon>
        <taxon>Metazoa</taxon>
        <taxon>Porifera</taxon>
        <taxon>Demospongiae</taxon>
        <taxon>Heteroscleromorpha</taxon>
        <taxon>Tetractinellida</taxon>
        <taxon>Astrophorina</taxon>
        <taxon>Geodiidae</taxon>
        <taxon>Geodia</taxon>
    </lineage>
</organism>
<dbReference type="AlphaFoldDB" id="A0AA35T5H3"/>
<accession>A0AA35T5H3</accession>
<gene>
    <name evidence="6" type="ORF">GBAR_LOCUS22649</name>
</gene>
<dbReference type="EMBL" id="CASHTH010003125">
    <property type="protein sequence ID" value="CAI8040731.1"/>
    <property type="molecule type" value="Genomic_DNA"/>
</dbReference>
<feature type="domain" description="PID" evidence="4">
    <location>
        <begin position="61"/>
        <end position="183"/>
    </location>
</feature>
<evidence type="ECO:0000256" key="2">
    <source>
        <dbReference type="PROSITE-ProRule" id="PRU00191"/>
    </source>
</evidence>
<dbReference type="SUPFAM" id="SSF50729">
    <property type="entry name" value="PH domain-like"/>
    <property type="match status" value="1"/>
</dbReference>
<evidence type="ECO:0000259" key="4">
    <source>
        <dbReference type="PROSITE" id="PS01179"/>
    </source>
</evidence>
<dbReference type="Gene3D" id="2.30.29.30">
    <property type="entry name" value="Pleckstrin-homology domain (PH domain)/Phosphotyrosine-binding domain (PTB)"/>
    <property type="match status" value="1"/>
</dbReference>
<reference evidence="6" key="1">
    <citation type="submission" date="2023-03" db="EMBL/GenBank/DDBJ databases">
        <authorList>
            <person name="Steffen K."/>
            <person name="Cardenas P."/>
        </authorList>
    </citation>
    <scope>NUCLEOTIDE SEQUENCE</scope>
</reference>
<feature type="domain" description="SH2" evidence="5">
    <location>
        <begin position="364"/>
        <end position="462"/>
    </location>
</feature>
<feature type="compositionally biased region" description="Polar residues" evidence="3">
    <location>
        <begin position="215"/>
        <end position="231"/>
    </location>
</feature>
<dbReference type="SMART" id="SM00252">
    <property type="entry name" value="SH2"/>
    <property type="match status" value="1"/>
</dbReference>
<protein>
    <submittedName>
        <fullName evidence="6">SH2 domain-containing protein 5</fullName>
    </submittedName>
</protein>
<evidence type="ECO:0000256" key="1">
    <source>
        <dbReference type="ARBA" id="ARBA00022999"/>
    </source>
</evidence>
<dbReference type="InterPro" id="IPR011993">
    <property type="entry name" value="PH-like_dom_sf"/>
</dbReference>
<dbReference type="SUPFAM" id="SSF55550">
    <property type="entry name" value="SH2 domain"/>
    <property type="match status" value="1"/>
</dbReference>
<evidence type="ECO:0000313" key="6">
    <source>
        <dbReference type="EMBL" id="CAI8040731.1"/>
    </source>
</evidence>
<dbReference type="Pfam" id="PF00640">
    <property type="entry name" value="PID"/>
    <property type="match status" value="1"/>
</dbReference>
<dbReference type="Proteomes" id="UP001174909">
    <property type="component" value="Unassembled WGS sequence"/>
</dbReference>
<dbReference type="InterPro" id="IPR000980">
    <property type="entry name" value="SH2"/>
</dbReference>
<evidence type="ECO:0000256" key="3">
    <source>
        <dbReference type="SAM" id="MobiDB-lite"/>
    </source>
</evidence>
<feature type="region of interest" description="Disordered" evidence="3">
    <location>
        <begin position="315"/>
        <end position="344"/>
    </location>
</feature>
<evidence type="ECO:0000313" key="7">
    <source>
        <dbReference type="Proteomes" id="UP001174909"/>
    </source>
</evidence>
<dbReference type="SMART" id="SM00462">
    <property type="entry name" value="PTB"/>
    <property type="match status" value="1"/>
</dbReference>
<sequence length="487" mass="53458">MYALKARDKYYKREKEREEEKREGRKARSVEQHAHHHSSGANGGGGERGRRKEPSTFQKDAKYMGTFSLQMGSGWKKNMTKPVKQQLSRINPKDTTHAVDVTVSVNMDGVKVISTDGRLVMAHALHRILLSSAETRKSLFAMVARNPQTDPKDGVYCHIFLLRTKEEANELSQLVGKAFKTAFACNSFKRDSKKQSSILDSMPPHLPSAAPRPWTVTTPPQSGHSPQTTPPGHTHQLEPISRPPPAVNPAAVTPGVSSAQEESVQLEMDLLSLHSQLYQLETRQSHLTSSPDNTDEGTLLQLVMEISSLQQQIEEKGKRLHSLQQQPSGSHSDTVAEATGGGYQDDAMAMLPDFDSLSLDDADWFQAGLPREIVVELLSQQPEGAFFVRESASSLGSYALSMVAPDSGVRHFLIEERDGHFSLSLTGSPQPSFPSLPSLILHHTVEAGPLPCPLSLATTNPVFSANEDPSAGLGSEFTDHHNYHLLN</sequence>
<comment type="caution">
    <text evidence="6">The sequence shown here is derived from an EMBL/GenBank/DDBJ whole genome shotgun (WGS) entry which is preliminary data.</text>
</comment>
<keyword evidence="1 2" id="KW-0727">SH2 domain</keyword>
<feature type="compositionally biased region" description="Basic and acidic residues" evidence="3">
    <location>
        <begin position="1"/>
        <end position="33"/>
    </location>
</feature>
<dbReference type="PROSITE" id="PS01179">
    <property type="entry name" value="PID"/>
    <property type="match status" value="1"/>
</dbReference>
<dbReference type="Pfam" id="PF00017">
    <property type="entry name" value="SH2"/>
    <property type="match status" value="1"/>
</dbReference>
<dbReference type="PRINTS" id="PR00401">
    <property type="entry name" value="SH2DOMAIN"/>
</dbReference>
<dbReference type="InterPro" id="IPR006020">
    <property type="entry name" value="PTB/PI_dom"/>
</dbReference>
<evidence type="ECO:0000259" key="5">
    <source>
        <dbReference type="PROSITE" id="PS50001"/>
    </source>
</evidence>
<dbReference type="PANTHER" id="PTHR15832:SF2">
    <property type="entry name" value="SH2 DOMAIN-CONTAINING PROTEIN"/>
    <property type="match status" value="1"/>
</dbReference>
<feature type="region of interest" description="Disordered" evidence="3">
    <location>
        <begin position="1"/>
        <end position="62"/>
    </location>
</feature>
<proteinExistence type="predicted"/>
<feature type="compositionally biased region" description="Polar residues" evidence="3">
    <location>
        <begin position="322"/>
        <end position="333"/>
    </location>
</feature>
<feature type="compositionally biased region" description="Basic and acidic residues" evidence="3">
    <location>
        <begin position="47"/>
        <end position="62"/>
    </location>
</feature>
<name>A0AA35T5H3_GEOBA</name>
<dbReference type="Gene3D" id="3.30.505.10">
    <property type="entry name" value="SH2 domain"/>
    <property type="match status" value="1"/>
</dbReference>
<dbReference type="InterPro" id="IPR036860">
    <property type="entry name" value="SH2_dom_sf"/>
</dbReference>
<dbReference type="PROSITE" id="PS50001">
    <property type="entry name" value="SH2"/>
    <property type="match status" value="1"/>
</dbReference>
<feature type="region of interest" description="Disordered" evidence="3">
    <location>
        <begin position="194"/>
        <end position="263"/>
    </location>
</feature>
<keyword evidence="7" id="KW-1185">Reference proteome</keyword>